<dbReference type="AlphaFoldDB" id="A0A6V7PYA2"/>
<accession>A0A6V7PYA2</accession>
<protein>
    <submittedName>
        <fullName evidence="2">Uncharacterized protein</fullName>
    </submittedName>
</protein>
<name>A0A6V7PYA2_ANACO</name>
<proteinExistence type="predicted"/>
<organism evidence="2">
    <name type="scientific">Ananas comosus var. bracteatus</name>
    <name type="common">red pineapple</name>
    <dbReference type="NCBI Taxonomy" id="296719"/>
    <lineage>
        <taxon>Eukaryota</taxon>
        <taxon>Viridiplantae</taxon>
        <taxon>Streptophyta</taxon>
        <taxon>Embryophyta</taxon>
        <taxon>Tracheophyta</taxon>
        <taxon>Spermatophyta</taxon>
        <taxon>Magnoliopsida</taxon>
        <taxon>Liliopsida</taxon>
        <taxon>Poales</taxon>
        <taxon>Bromeliaceae</taxon>
        <taxon>Bromelioideae</taxon>
        <taxon>Ananas</taxon>
    </lineage>
</organism>
<reference evidence="2" key="1">
    <citation type="submission" date="2020-07" db="EMBL/GenBank/DDBJ databases">
        <authorList>
            <person name="Lin J."/>
        </authorList>
    </citation>
    <scope>NUCLEOTIDE SEQUENCE</scope>
</reference>
<evidence type="ECO:0000313" key="2">
    <source>
        <dbReference type="EMBL" id="CAD1835751.1"/>
    </source>
</evidence>
<evidence type="ECO:0000256" key="1">
    <source>
        <dbReference type="SAM" id="MobiDB-lite"/>
    </source>
</evidence>
<feature type="region of interest" description="Disordered" evidence="1">
    <location>
        <begin position="173"/>
        <end position="209"/>
    </location>
</feature>
<sequence>MAEGTRLKLLNKNVHALEQRLQEIAVGNDQNKFIKEAGATYGSTVELIAAISIQGDFRIDYSGGKSGDNSRNWIRHYEKYFEIHGIREPQKLEIAAMYLEPRADTTLAQALEQARLQEQSIAAMMKRRKSYKAEKSSKIMLQVCGDKYSPGHQYKQQIINILNAAQEVTEVYDENSLREPVEREESENEEEEKSVCPSTPYVQKTHIRL</sequence>
<dbReference type="EMBL" id="LR862153">
    <property type="protein sequence ID" value="CAD1835751.1"/>
    <property type="molecule type" value="Genomic_DNA"/>
</dbReference>
<gene>
    <name evidence="2" type="ORF">CB5_LOCUS18962</name>
</gene>